<organism evidence="1 2">
    <name type="scientific">Candida boidinii</name>
    <name type="common">Yeast</name>
    <dbReference type="NCBI Taxonomy" id="5477"/>
    <lineage>
        <taxon>Eukaryota</taxon>
        <taxon>Fungi</taxon>
        <taxon>Dikarya</taxon>
        <taxon>Ascomycota</taxon>
        <taxon>Saccharomycotina</taxon>
        <taxon>Pichiomycetes</taxon>
        <taxon>Pichiales</taxon>
        <taxon>Pichiaceae</taxon>
        <taxon>Ogataea</taxon>
        <taxon>Ogataea/Candida clade</taxon>
    </lineage>
</organism>
<sequence length="321" mass="36013">MLRSFKPQLSIAKNLLFKRNQSVWASVEKAPADKILGLTVLYNQDKNPEKINLGVGAYRDNEGKPWILPSVKLAEEYLSKNEENKEYVPIVGSPNFNKLIKNLLFNNDKNGKILLENDRIVTSQGISGTGSLRVLGEFVKKFHNNDNVLVPNPTWANHIAILERSGLKTDKYKYYNFINNGFDKDGMLNDLSNAENGSIILLHACCHNPTGVDPNLNDWDDILNKISEKNLLPILDMAYQGFGSGNPINDLNILFKFNEAIVNGKLSNFMLSQSFAKNMGLYGERVGSLSIITKDSDESIRVKSQLEKIIRPLYSSPPSHD</sequence>
<name>A0ACB5U0H5_CANBO</name>
<dbReference type="Proteomes" id="UP001165101">
    <property type="component" value="Unassembled WGS sequence"/>
</dbReference>
<protein>
    <submittedName>
        <fullName evidence="1">Unnamed protein product</fullName>
    </submittedName>
</protein>
<evidence type="ECO:0000313" key="1">
    <source>
        <dbReference type="EMBL" id="GME98752.1"/>
    </source>
</evidence>
<gene>
    <name evidence="1" type="ORF">Cboi01_000506100</name>
</gene>
<keyword evidence="2" id="KW-1185">Reference proteome</keyword>
<reference evidence="1" key="1">
    <citation type="submission" date="2023-04" db="EMBL/GenBank/DDBJ databases">
        <title>Candida boidinii NBRC 1967.</title>
        <authorList>
            <person name="Ichikawa N."/>
            <person name="Sato H."/>
            <person name="Tonouchi N."/>
        </authorList>
    </citation>
    <scope>NUCLEOTIDE SEQUENCE</scope>
    <source>
        <strain evidence="1">NBRC 1967</strain>
    </source>
</reference>
<comment type="caution">
    <text evidence="1">The sequence shown here is derived from an EMBL/GenBank/DDBJ whole genome shotgun (WGS) entry which is preliminary data.</text>
</comment>
<proteinExistence type="predicted"/>
<dbReference type="EMBL" id="BSXV01003661">
    <property type="protein sequence ID" value="GME98752.1"/>
    <property type="molecule type" value="Genomic_DNA"/>
</dbReference>
<evidence type="ECO:0000313" key="2">
    <source>
        <dbReference type="Proteomes" id="UP001165101"/>
    </source>
</evidence>
<accession>A0ACB5U0H5</accession>